<name>A0A409YWC4_9AGAR</name>
<feature type="region of interest" description="Disordered" evidence="1">
    <location>
        <begin position="1"/>
        <end position="29"/>
    </location>
</feature>
<evidence type="ECO:0000256" key="1">
    <source>
        <dbReference type="SAM" id="MobiDB-lite"/>
    </source>
</evidence>
<comment type="caution">
    <text evidence="2">The sequence shown here is derived from an EMBL/GenBank/DDBJ whole genome shotgun (WGS) entry which is preliminary data.</text>
</comment>
<organism evidence="2 3">
    <name type="scientific">Gymnopilus dilepis</name>
    <dbReference type="NCBI Taxonomy" id="231916"/>
    <lineage>
        <taxon>Eukaryota</taxon>
        <taxon>Fungi</taxon>
        <taxon>Dikarya</taxon>
        <taxon>Basidiomycota</taxon>
        <taxon>Agaricomycotina</taxon>
        <taxon>Agaricomycetes</taxon>
        <taxon>Agaricomycetidae</taxon>
        <taxon>Agaricales</taxon>
        <taxon>Agaricineae</taxon>
        <taxon>Hymenogastraceae</taxon>
        <taxon>Gymnopilus</taxon>
    </lineage>
</organism>
<feature type="region of interest" description="Disordered" evidence="1">
    <location>
        <begin position="266"/>
        <end position="292"/>
    </location>
</feature>
<dbReference type="Proteomes" id="UP000284706">
    <property type="component" value="Unassembled WGS sequence"/>
</dbReference>
<feature type="compositionally biased region" description="Polar residues" evidence="1">
    <location>
        <begin position="14"/>
        <end position="23"/>
    </location>
</feature>
<sequence length="525" mass="59189">MPKDDTRTQHGRSRNSNTSVQASSRRRGIHQIDTEFMGPCTLQEFAMPFRQTDGSSMNDGNIEDWEKFWYPTDEEFRELERCRRPSSPRMLLTQRNRITEPEFTKNPITGSITLTDPKSAPTPGQESIGVRSSPPEGKALAVHERQMQHRERLQIRKEQVKVMHGMGPDPQCAPAVPLTQQATRIQRQSQETARSSSLRRSALVQAGLRAQIRPPAPMHTPLVSRLSTLPLHAPQPSYPQPYFGWQDRLHPQPQSEGLTFHHELATLAPPQPSPSQVAAPQVQSYPDPSSQPPVYHKPYPHLAQAGSVLAHSYVPVPLPQLQVVSTEGTDWRPYATWQGQEMKMPSPVGSSALAHCYKPAPMQHFQTSMSHVQAADWCSYAAWQTQEVATTSRGGTAEPKMPMHDGRSETTMYTHMQSVTRANIEIQRQNEAVTMAVAHPEWLPMSYSDSQRLVPVFTWTVANPHSRYSDPLGASEQEILKYQHESTVAPYRREVKQDLWGLQRLQVHGREELRGEEKMGVILGG</sequence>
<protein>
    <submittedName>
        <fullName evidence="2">Uncharacterized protein</fullName>
    </submittedName>
</protein>
<feature type="compositionally biased region" description="Low complexity" evidence="1">
    <location>
        <begin position="274"/>
        <end position="284"/>
    </location>
</feature>
<reference evidence="2 3" key="1">
    <citation type="journal article" date="2018" name="Evol. Lett.">
        <title>Horizontal gene cluster transfer increased hallucinogenic mushroom diversity.</title>
        <authorList>
            <person name="Reynolds H.T."/>
            <person name="Vijayakumar V."/>
            <person name="Gluck-Thaler E."/>
            <person name="Korotkin H.B."/>
            <person name="Matheny P.B."/>
            <person name="Slot J.C."/>
        </authorList>
    </citation>
    <scope>NUCLEOTIDE SEQUENCE [LARGE SCALE GENOMIC DNA]</scope>
    <source>
        <strain evidence="2 3">SRW20</strain>
    </source>
</reference>
<accession>A0A409YWC4</accession>
<dbReference type="InParanoid" id="A0A409YWC4"/>
<evidence type="ECO:0000313" key="2">
    <source>
        <dbReference type="EMBL" id="PPR07327.1"/>
    </source>
</evidence>
<proteinExistence type="predicted"/>
<gene>
    <name evidence="2" type="ORF">CVT26_013642</name>
</gene>
<dbReference type="EMBL" id="NHYE01000134">
    <property type="protein sequence ID" value="PPR07327.1"/>
    <property type="molecule type" value="Genomic_DNA"/>
</dbReference>
<evidence type="ECO:0000313" key="3">
    <source>
        <dbReference type="Proteomes" id="UP000284706"/>
    </source>
</evidence>
<feature type="region of interest" description="Disordered" evidence="1">
    <location>
        <begin position="104"/>
        <end position="135"/>
    </location>
</feature>
<keyword evidence="3" id="KW-1185">Reference proteome</keyword>
<feature type="compositionally biased region" description="Polar residues" evidence="1">
    <location>
        <begin position="106"/>
        <end position="116"/>
    </location>
</feature>
<dbReference type="AlphaFoldDB" id="A0A409YWC4"/>